<dbReference type="EMBL" id="FXYD01000002">
    <property type="protein sequence ID" value="SMX36826.1"/>
    <property type="molecule type" value="Genomic_DNA"/>
</dbReference>
<proteinExistence type="inferred from homology"/>
<evidence type="ECO:0000313" key="3">
    <source>
        <dbReference type="Proteomes" id="UP000203464"/>
    </source>
</evidence>
<dbReference type="SUPFAM" id="SSF54506">
    <property type="entry name" value="Diaminopimelate epimerase-like"/>
    <property type="match status" value="1"/>
</dbReference>
<dbReference type="GO" id="GO:0047580">
    <property type="term" value="F:4-hydroxyproline epimerase activity"/>
    <property type="evidence" value="ECO:0007669"/>
    <property type="project" value="UniProtKB-EC"/>
</dbReference>
<dbReference type="PANTHER" id="PTHR33442">
    <property type="entry name" value="TRANS-3-HYDROXY-L-PROLINE DEHYDRATASE"/>
    <property type="match status" value="1"/>
</dbReference>
<dbReference type="AlphaFoldDB" id="A0A238K4F4"/>
<dbReference type="Pfam" id="PF05544">
    <property type="entry name" value="Pro_racemase"/>
    <property type="match status" value="1"/>
</dbReference>
<dbReference type="PANTHER" id="PTHR33442:SF1">
    <property type="entry name" value="TRANS-3-HYDROXY-L-PROLINE DEHYDRATASE"/>
    <property type="match status" value="1"/>
</dbReference>
<dbReference type="OrthoDB" id="181267at2"/>
<name>A0A238K4F4_9RHOB</name>
<dbReference type="RefSeq" id="WP_093995596.1">
    <property type="nucleotide sequence ID" value="NZ_FXYD01000002.1"/>
</dbReference>
<evidence type="ECO:0000256" key="1">
    <source>
        <dbReference type="ARBA" id="ARBA00007529"/>
    </source>
</evidence>
<keyword evidence="3" id="KW-1185">Reference proteome</keyword>
<dbReference type="EC" id="5.1.1.8" evidence="2"/>
<reference evidence="3" key="1">
    <citation type="submission" date="2017-05" db="EMBL/GenBank/DDBJ databases">
        <authorList>
            <person name="Rodrigo-Torres L."/>
            <person name="Arahal R. D."/>
            <person name="Lucena T."/>
        </authorList>
    </citation>
    <scope>NUCLEOTIDE SEQUENCE [LARGE SCALE GENOMIC DNA]</scope>
    <source>
        <strain evidence="3">CECT 8868</strain>
    </source>
</reference>
<comment type="similarity">
    <text evidence="1">Belongs to the proline racemase family.</text>
</comment>
<sequence>MHVIDSHTGGMPTRVILDGGPDLGSGSLAKRTLRLAKDHEAFYKSVLLEPRGQPGMVGALLVEPVDPSCVIGVIYFDAEAVLGMCGHGTIGLAVTLAEEGRIEVGTHRIETPAGIVTVELHDTNTVSVTNIESRRVAADVSVEVEGYGRVTGDLAYGGNWFFIADAEPIEVSTANIQRLKDLSIAIRKTCNERGIGGPQGQPVDHVILSGPSPNSDCLRRNFVLCPDGEYDRSPCGTGSSAFAACLAARGQLDPGQQITLKSVIGSAYRLSYQRGSEGGIIPTLTGEAHIMAKSTLIFATDDPFRAGIVL</sequence>
<dbReference type="SFLD" id="SFLDS00028">
    <property type="entry name" value="Proline_Racemase"/>
    <property type="match status" value="1"/>
</dbReference>
<evidence type="ECO:0000313" key="2">
    <source>
        <dbReference type="EMBL" id="SMX36826.1"/>
    </source>
</evidence>
<organism evidence="2 3">
    <name type="scientific">Octadecabacter ascidiaceicola</name>
    <dbReference type="NCBI Taxonomy" id="1655543"/>
    <lineage>
        <taxon>Bacteria</taxon>
        <taxon>Pseudomonadati</taxon>
        <taxon>Pseudomonadota</taxon>
        <taxon>Alphaproteobacteria</taxon>
        <taxon>Rhodobacterales</taxon>
        <taxon>Roseobacteraceae</taxon>
        <taxon>Octadecabacter</taxon>
    </lineage>
</organism>
<dbReference type="Gene3D" id="3.10.310.10">
    <property type="entry name" value="Diaminopimelate Epimerase, Chain A, domain 1"/>
    <property type="match status" value="2"/>
</dbReference>
<dbReference type="PIRSF" id="PIRSF029792">
    <property type="entry name" value="Pro_racemase"/>
    <property type="match status" value="1"/>
</dbReference>
<dbReference type="InterPro" id="IPR008794">
    <property type="entry name" value="Pro_racemase_fam"/>
</dbReference>
<keyword evidence="2" id="KW-0413">Isomerase</keyword>
<accession>A0A238K4F4</accession>
<dbReference type="Proteomes" id="UP000203464">
    <property type="component" value="Unassembled WGS sequence"/>
</dbReference>
<protein>
    <submittedName>
        <fullName evidence="2">4-hydroxyproline epimerase</fullName>
        <ecNumber evidence="2">5.1.1.8</ecNumber>
    </submittedName>
</protein>
<gene>
    <name evidence="2" type="ORF">OCA8868_01122</name>
</gene>